<dbReference type="InterPro" id="IPR004843">
    <property type="entry name" value="Calcineurin-like_PHP"/>
</dbReference>
<comment type="caution">
    <text evidence="2">The sequence shown here is derived from an EMBL/GenBank/DDBJ whole genome shotgun (WGS) entry which is preliminary data.</text>
</comment>
<gene>
    <name evidence="2" type="ORF">AC578_11143</name>
</gene>
<keyword evidence="3" id="KW-1185">Reference proteome</keyword>
<evidence type="ECO:0000313" key="3">
    <source>
        <dbReference type="Proteomes" id="UP000070133"/>
    </source>
</evidence>
<dbReference type="InterPro" id="IPR051693">
    <property type="entry name" value="UPF0046_metallophosphoest"/>
</dbReference>
<protein>
    <recommendedName>
        <fullName evidence="1">Calcineurin-like phosphoesterase domain-containing protein</fullName>
    </recommendedName>
</protein>
<dbReference type="Proteomes" id="UP000070133">
    <property type="component" value="Unassembled WGS sequence"/>
</dbReference>
<dbReference type="SUPFAM" id="SSF56300">
    <property type="entry name" value="Metallo-dependent phosphatases"/>
    <property type="match status" value="1"/>
</dbReference>
<name>A0A139GVB6_9PEZI</name>
<dbReference type="PANTHER" id="PTHR12905">
    <property type="entry name" value="METALLOPHOSPHOESTERASE"/>
    <property type="match status" value="1"/>
</dbReference>
<accession>A0A139GVB6</accession>
<dbReference type="Gene3D" id="3.60.21.10">
    <property type="match status" value="1"/>
</dbReference>
<reference evidence="2 3" key="1">
    <citation type="submission" date="2015-07" db="EMBL/GenBank/DDBJ databases">
        <title>Comparative genomics of the Sigatoka disease complex on banana suggests a link between parallel evolutionary changes in Pseudocercospora fijiensis and Pseudocercospora eumusae and increased virulence on the banana host.</title>
        <authorList>
            <person name="Chang T.-C."/>
            <person name="Salvucci A."/>
            <person name="Crous P.W."/>
            <person name="Stergiopoulos I."/>
        </authorList>
    </citation>
    <scope>NUCLEOTIDE SEQUENCE [LARGE SCALE GENOMIC DNA]</scope>
    <source>
        <strain evidence="2 3">CBS 114824</strain>
    </source>
</reference>
<dbReference type="Pfam" id="PF00149">
    <property type="entry name" value="Metallophos"/>
    <property type="match status" value="1"/>
</dbReference>
<sequence>MARGPWDIPSIITQCLSPAKLIVRILNLIFSFLRPYNPVRQNVTLVCISDTHNLIPKQVPFGDVLIHAGDLTQGGTPSEIQAQVDWLDSLPHQYKIVIAGNHDSLLEVRSRGTLDLAHQNVDINWRSIIYLQEDPAKLHFPSRGTHGDGCTLKIYGSPIIPHVGGPEHAFQVPRTKDLWTGRVPQDTDILISHTPPRYHLDLPGVSPLGCEFLLREVRRVKPAVHVFGHVHAARSDIFGRLSGGQEIVRWDLTERHLEGVLSTASADGLLSLVLSLINPLPWYHLCGFWFYSLRALVLERLFWREPPPTTRMVNAALMRCDEGWLGNEPQVIHI</sequence>
<organism evidence="2 3">
    <name type="scientific">Pseudocercospora eumusae</name>
    <dbReference type="NCBI Taxonomy" id="321146"/>
    <lineage>
        <taxon>Eukaryota</taxon>
        <taxon>Fungi</taxon>
        <taxon>Dikarya</taxon>
        <taxon>Ascomycota</taxon>
        <taxon>Pezizomycotina</taxon>
        <taxon>Dothideomycetes</taxon>
        <taxon>Dothideomycetidae</taxon>
        <taxon>Mycosphaerellales</taxon>
        <taxon>Mycosphaerellaceae</taxon>
        <taxon>Pseudocercospora</taxon>
    </lineage>
</organism>
<dbReference type="InterPro" id="IPR029052">
    <property type="entry name" value="Metallo-depent_PP-like"/>
</dbReference>
<dbReference type="CDD" id="cd07379">
    <property type="entry name" value="MPP_239FB"/>
    <property type="match status" value="1"/>
</dbReference>
<dbReference type="GO" id="GO:0016787">
    <property type="term" value="F:hydrolase activity"/>
    <property type="evidence" value="ECO:0007669"/>
    <property type="project" value="InterPro"/>
</dbReference>
<dbReference type="PANTHER" id="PTHR12905:SF18">
    <property type="entry name" value="ESTER HYDROLASE, PUTATIVE (AFU_ORTHOLOGUE AFUA_4G03130)-RELATED"/>
    <property type="match status" value="1"/>
</dbReference>
<dbReference type="EMBL" id="LFZN01000320">
    <property type="protein sequence ID" value="KXS94144.1"/>
    <property type="molecule type" value="Genomic_DNA"/>
</dbReference>
<dbReference type="OrthoDB" id="630188at2759"/>
<evidence type="ECO:0000259" key="1">
    <source>
        <dbReference type="Pfam" id="PF00149"/>
    </source>
</evidence>
<feature type="domain" description="Calcineurin-like phosphoesterase" evidence="1">
    <location>
        <begin position="62"/>
        <end position="232"/>
    </location>
</feature>
<evidence type="ECO:0000313" key="2">
    <source>
        <dbReference type="EMBL" id="KXS94144.1"/>
    </source>
</evidence>
<dbReference type="AlphaFoldDB" id="A0A139GVB6"/>
<proteinExistence type="predicted"/>